<dbReference type="InterPro" id="IPR029045">
    <property type="entry name" value="ClpP/crotonase-like_dom_sf"/>
</dbReference>
<dbReference type="AlphaFoldDB" id="A0A9P6MWQ6"/>
<dbReference type="PANTHER" id="PTHR36855">
    <property type="entry name" value="CHROMOSOME 10, WHOLE GENOME SHOTGUN SEQUENCE"/>
    <property type="match status" value="1"/>
</dbReference>
<dbReference type="PANTHER" id="PTHR36855:SF1">
    <property type="entry name" value="PEROXISOME MEMBRANE ANCHOR PROTEIN PEX14P N-TERMINAL DOMAIN-CONTAINING PROTEIN"/>
    <property type="match status" value="1"/>
</dbReference>
<accession>A0A9P6MWQ6</accession>
<reference evidence="4" key="1">
    <citation type="journal article" date="2020" name="Fungal Divers.">
        <title>Resolving the Mortierellaceae phylogeny through synthesis of multi-gene phylogenetics and phylogenomics.</title>
        <authorList>
            <person name="Vandepol N."/>
            <person name="Liber J."/>
            <person name="Desiro A."/>
            <person name="Na H."/>
            <person name="Kennedy M."/>
            <person name="Barry K."/>
            <person name="Grigoriev I.V."/>
            <person name="Miller A.N."/>
            <person name="O'Donnell K."/>
            <person name="Stajich J.E."/>
            <person name="Bonito G."/>
        </authorList>
    </citation>
    <scope>NUCLEOTIDE SEQUENCE</scope>
    <source>
        <strain evidence="4">NRRL 2769</strain>
    </source>
</reference>
<proteinExistence type="predicted"/>
<organism evidence="4 5">
    <name type="scientific">Entomortierella chlamydospora</name>
    <dbReference type="NCBI Taxonomy" id="101097"/>
    <lineage>
        <taxon>Eukaryota</taxon>
        <taxon>Fungi</taxon>
        <taxon>Fungi incertae sedis</taxon>
        <taxon>Mucoromycota</taxon>
        <taxon>Mortierellomycotina</taxon>
        <taxon>Mortierellomycetes</taxon>
        <taxon>Mortierellales</taxon>
        <taxon>Mortierellaceae</taxon>
        <taxon>Entomortierella</taxon>
    </lineage>
</organism>
<dbReference type="InterPro" id="IPR058841">
    <property type="entry name" value="HTH_76"/>
</dbReference>
<comment type="caution">
    <text evidence="4">The sequence shown here is derived from an EMBL/GenBank/DDBJ whole genome shotgun (WGS) entry which is preliminary data.</text>
</comment>
<evidence type="ECO:0000259" key="3">
    <source>
        <dbReference type="Pfam" id="PF25871"/>
    </source>
</evidence>
<dbReference type="InterPro" id="IPR045004">
    <property type="entry name" value="ECH_dom"/>
</dbReference>
<dbReference type="Proteomes" id="UP000703661">
    <property type="component" value="Unassembled WGS sequence"/>
</dbReference>
<protein>
    <submittedName>
        <fullName evidence="4">Uncharacterized protein</fullName>
    </submittedName>
</protein>
<dbReference type="Gene3D" id="3.90.226.10">
    <property type="entry name" value="2-enoyl-CoA Hydratase, Chain A, domain 1"/>
    <property type="match status" value="1"/>
</dbReference>
<keyword evidence="5" id="KW-1185">Reference proteome</keyword>
<dbReference type="Pfam" id="PF16113">
    <property type="entry name" value="ECH_2"/>
    <property type="match status" value="1"/>
</dbReference>
<evidence type="ECO:0000313" key="4">
    <source>
        <dbReference type="EMBL" id="KAG0016510.1"/>
    </source>
</evidence>
<evidence type="ECO:0000259" key="2">
    <source>
        <dbReference type="Pfam" id="PF16113"/>
    </source>
</evidence>
<sequence length="782" mass="86066">MATDSGIYVQQDSLPFSSEELGAFHRFHAHKWDQDEQFQAGLRTITQAQAASPSTSELLKMKQYYFSTRMDTKINLDNYLAWRRHLEKPSDDPNAPIFKRFDEYDFDNDVKFQKGLPSIIGQLIQDGKSTLDKAALEKEMTKAKAFYYARLIELFDFPAYLEWKEMEKSQAGPACPFAHLWQNKGTGSGNELAEDAQKFLTTTSPVSTGAFKVHLHSPATRNVWTGLRLAKLSQAISHVQSEATVTSILWTVNGGTSSLDQRDPDSMIASRDEKWFTGGIVSNGSAETPSTCDPSKANELLRQYYSVVNQLSDINNKHQKPVVAVVDGIVSLSAAYLVFGSGAQRVITENATLSFTPSESIDPTPNELENPFAGLYLLSLIQSYAKNDTSARPIPKGIAHYLAFCPNYILRGPDLRKLGLADFFVSSSKKKDIEKAVLSVAGCPPPHTTHAIRMALNAEIVYPGPAKIDVWRSEIDECFGDVKSLKEIVANLEKYDNNWSKSIRTYIASLDSVFANLMFEATKKVSELGSFLECARLEYRLIQRYKEYTSSLPENKQDGSHDANLDSFFEPIDGEEDLINFPFAKWIQEHGHEVEFSSVSTTTDSEAQDPTKACPYLASKANDNKVPSDHPSIAGVDMSDPDAAKACPFLSAKNSQGTSSVAPEAVPSDHPKIPGVNFSDPDAAKACPFLSAKKTQENNSAVQHETVPQDHPNIAGMNLSDPEAIKGCPFLSAKHNEKESTPSETGSTPVDHPKIPGVDFSNPEAAKQCPYLASQKASDSAQ</sequence>
<gene>
    <name evidence="4" type="ORF">BGZ80_009168</name>
</gene>
<dbReference type="SUPFAM" id="SSF52096">
    <property type="entry name" value="ClpP/crotonase"/>
    <property type="match status" value="1"/>
</dbReference>
<feature type="region of interest" description="Disordered" evidence="1">
    <location>
        <begin position="732"/>
        <end position="782"/>
    </location>
</feature>
<feature type="domain" description="PEX14-like helix-turn-helix" evidence="3">
    <location>
        <begin position="23"/>
        <end position="85"/>
    </location>
</feature>
<dbReference type="EMBL" id="JAAAID010000527">
    <property type="protein sequence ID" value="KAG0016510.1"/>
    <property type="molecule type" value="Genomic_DNA"/>
</dbReference>
<evidence type="ECO:0000256" key="1">
    <source>
        <dbReference type="SAM" id="MobiDB-lite"/>
    </source>
</evidence>
<name>A0A9P6MWQ6_9FUNG</name>
<dbReference type="Pfam" id="PF25871">
    <property type="entry name" value="HTH_76"/>
    <property type="match status" value="2"/>
</dbReference>
<feature type="domain" description="PEX14-like helix-turn-helix" evidence="3">
    <location>
        <begin position="97"/>
        <end position="166"/>
    </location>
</feature>
<evidence type="ECO:0000313" key="5">
    <source>
        <dbReference type="Proteomes" id="UP000703661"/>
    </source>
</evidence>
<feature type="domain" description="Enoyl-CoA hydratase/isomerase" evidence="2">
    <location>
        <begin position="394"/>
        <end position="545"/>
    </location>
</feature>